<gene>
    <name evidence="1" type="ORF">SDC9_78657</name>
</gene>
<accession>A0A644YVR7</accession>
<sequence>MVVGIADDRFIDDCPVHEPHQFALDFGNKEAFREQFQPLAE</sequence>
<comment type="caution">
    <text evidence="1">The sequence shown here is derived from an EMBL/GenBank/DDBJ whole genome shotgun (WGS) entry which is preliminary data.</text>
</comment>
<organism evidence="1">
    <name type="scientific">bioreactor metagenome</name>
    <dbReference type="NCBI Taxonomy" id="1076179"/>
    <lineage>
        <taxon>unclassified sequences</taxon>
        <taxon>metagenomes</taxon>
        <taxon>ecological metagenomes</taxon>
    </lineage>
</organism>
<evidence type="ECO:0000313" key="1">
    <source>
        <dbReference type="EMBL" id="MPM32098.1"/>
    </source>
</evidence>
<dbReference type="EMBL" id="VSSQ01006268">
    <property type="protein sequence ID" value="MPM32098.1"/>
    <property type="molecule type" value="Genomic_DNA"/>
</dbReference>
<reference evidence="1" key="1">
    <citation type="submission" date="2019-08" db="EMBL/GenBank/DDBJ databases">
        <authorList>
            <person name="Kucharzyk K."/>
            <person name="Murdoch R.W."/>
            <person name="Higgins S."/>
            <person name="Loffler F."/>
        </authorList>
    </citation>
    <scope>NUCLEOTIDE SEQUENCE</scope>
</reference>
<dbReference type="AlphaFoldDB" id="A0A644YVR7"/>
<name>A0A644YVR7_9ZZZZ</name>
<protein>
    <submittedName>
        <fullName evidence="1">Uncharacterized protein</fullName>
    </submittedName>
</protein>
<proteinExistence type="predicted"/>